<dbReference type="AlphaFoldDB" id="A0A1W6LBP8"/>
<evidence type="ECO:0000313" key="2">
    <source>
        <dbReference type="Proteomes" id="UP000193427"/>
    </source>
</evidence>
<reference evidence="1 2" key="1">
    <citation type="submission" date="2016-04" db="EMBL/GenBank/DDBJ databases">
        <title>Complete genome sequence of natural rubber-degrading, novel Gram-negative bacterium, Rhizobacter gummiphilus strain NS21.</title>
        <authorList>
            <person name="Tabata M."/>
            <person name="Kasai D."/>
            <person name="Fukuda M."/>
        </authorList>
    </citation>
    <scope>NUCLEOTIDE SEQUENCE [LARGE SCALE GENOMIC DNA]</scope>
    <source>
        <strain evidence="1 2">NS21</strain>
    </source>
</reference>
<dbReference type="PROSITE" id="PS51257">
    <property type="entry name" value="PROKAR_LIPOPROTEIN"/>
    <property type="match status" value="1"/>
</dbReference>
<dbReference type="OrthoDB" id="7067979at2"/>
<dbReference type="Proteomes" id="UP000193427">
    <property type="component" value="Chromosome"/>
</dbReference>
<dbReference type="RefSeq" id="WP_085751996.1">
    <property type="nucleotide sequence ID" value="NZ_BSPR01000011.1"/>
</dbReference>
<gene>
    <name evidence="1" type="ORF">A4W93_18360</name>
</gene>
<organism evidence="1 2">
    <name type="scientific">Piscinibacter gummiphilus</name>
    <dbReference type="NCBI Taxonomy" id="946333"/>
    <lineage>
        <taxon>Bacteria</taxon>
        <taxon>Pseudomonadati</taxon>
        <taxon>Pseudomonadota</taxon>
        <taxon>Betaproteobacteria</taxon>
        <taxon>Burkholderiales</taxon>
        <taxon>Sphaerotilaceae</taxon>
        <taxon>Piscinibacter</taxon>
    </lineage>
</organism>
<proteinExistence type="predicted"/>
<dbReference type="EMBL" id="CP015118">
    <property type="protein sequence ID" value="ARN21701.1"/>
    <property type="molecule type" value="Genomic_DNA"/>
</dbReference>
<sequence length="114" mass="12145">MNFRPLSVLAISLGLLSLAACTTLEPELPVEPLAGYDLVDLAKVDTVAYQSDYKHCAAIANQDLDDVTRFASRAAGAAADRASLGIIGQQHAKDADRGTVLKRCLTGRGYNVIR</sequence>
<evidence type="ECO:0000313" key="1">
    <source>
        <dbReference type="EMBL" id="ARN21701.1"/>
    </source>
</evidence>
<accession>A0A1W6LBP8</accession>
<keyword evidence="2" id="KW-1185">Reference proteome</keyword>
<name>A0A1W6LBP8_9BURK</name>
<protein>
    <submittedName>
        <fullName evidence="1">Uncharacterized protein</fullName>
    </submittedName>
</protein>
<dbReference type="KEGG" id="rgu:A4W93_18360"/>